<dbReference type="InterPro" id="IPR017884">
    <property type="entry name" value="SANT_dom"/>
</dbReference>
<dbReference type="GO" id="GO:0005634">
    <property type="term" value="C:nucleus"/>
    <property type="evidence" value="ECO:0007669"/>
    <property type="project" value="UniProtKB-SubCell"/>
</dbReference>
<dbReference type="CDD" id="cd00167">
    <property type="entry name" value="SANT"/>
    <property type="match status" value="1"/>
</dbReference>
<dbReference type="EMBL" id="AYRZ02000002">
    <property type="protein sequence ID" value="PHT90996.1"/>
    <property type="molecule type" value="Genomic_DNA"/>
</dbReference>
<feature type="domain" description="SANT" evidence="7">
    <location>
        <begin position="41"/>
        <end position="89"/>
    </location>
</feature>
<evidence type="ECO:0000256" key="3">
    <source>
        <dbReference type="ARBA" id="ARBA00023125"/>
    </source>
</evidence>
<dbReference type="NCBIfam" id="TIGR01557">
    <property type="entry name" value="myb_SHAQKYF"/>
    <property type="match status" value="1"/>
</dbReference>
<gene>
    <name evidence="9" type="ORF">T459_06109</name>
</gene>
<organism evidence="9 10">
    <name type="scientific">Capsicum annuum</name>
    <name type="common">Capsicum pepper</name>
    <dbReference type="NCBI Taxonomy" id="4072"/>
    <lineage>
        <taxon>Eukaryota</taxon>
        <taxon>Viridiplantae</taxon>
        <taxon>Streptophyta</taxon>
        <taxon>Embryophyta</taxon>
        <taxon>Tracheophyta</taxon>
        <taxon>Spermatophyta</taxon>
        <taxon>Magnoliopsida</taxon>
        <taxon>eudicotyledons</taxon>
        <taxon>Gunneridae</taxon>
        <taxon>Pentapetalae</taxon>
        <taxon>asterids</taxon>
        <taxon>lamiids</taxon>
        <taxon>Solanales</taxon>
        <taxon>Solanaceae</taxon>
        <taxon>Solanoideae</taxon>
        <taxon>Capsiceae</taxon>
        <taxon>Capsicum</taxon>
    </lineage>
</organism>
<comment type="caution">
    <text evidence="9">The sequence shown here is derived from an EMBL/GenBank/DDBJ whole genome shotgun (WGS) entry which is preliminary data.</text>
</comment>
<evidence type="ECO:0000256" key="4">
    <source>
        <dbReference type="ARBA" id="ARBA00023163"/>
    </source>
</evidence>
<keyword evidence="3" id="KW-0238">DNA-binding</keyword>
<evidence type="ECO:0000313" key="10">
    <source>
        <dbReference type="Proteomes" id="UP000222542"/>
    </source>
</evidence>
<dbReference type="Pfam" id="PF00249">
    <property type="entry name" value="Myb_DNA-binding"/>
    <property type="match status" value="1"/>
</dbReference>
<dbReference type="PROSITE" id="PS51294">
    <property type="entry name" value="HTH_MYB"/>
    <property type="match status" value="1"/>
</dbReference>
<name>A0A2G3A9R7_CAPAN</name>
<dbReference type="InterPro" id="IPR017930">
    <property type="entry name" value="Myb_dom"/>
</dbReference>
<dbReference type="SMART" id="SM00717">
    <property type="entry name" value="SANT"/>
    <property type="match status" value="1"/>
</dbReference>
<feature type="domain" description="HTH myb-type" evidence="8">
    <location>
        <begin position="35"/>
        <end position="89"/>
    </location>
</feature>
<keyword evidence="4" id="KW-0804">Transcription</keyword>
<dbReference type="InterPro" id="IPR001005">
    <property type="entry name" value="SANT/Myb"/>
</dbReference>
<evidence type="ECO:0000259" key="6">
    <source>
        <dbReference type="PROSITE" id="PS50090"/>
    </source>
</evidence>
<dbReference type="Gene3D" id="1.10.10.60">
    <property type="entry name" value="Homeodomain-like"/>
    <property type="match status" value="1"/>
</dbReference>
<evidence type="ECO:0000259" key="8">
    <source>
        <dbReference type="PROSITE" id="PS51294"/>
    </source>
</evidence>
<dbReference type="Proteomes" id="UP000222542">
    <property type="component" value="Unassembled WGS sequence"/>
</dbReference>
<feature type="domain" description="Myb-like" evidence="6">
    <location>
        <begin position="40"/>
        <end position="85"/>
    </location>
</feature>
<dbReference type="PROSITE" id="PS51293">
    <property type="entry name" value="SANT"/>
    <property type="match status" value="1"/>
</dbReference>
<evidence type="ECO:0000256" key="1">
    <source>
        <dbReference type="ARBA" id="ARBA00004123"/>
    </source>
</evidence>
<dbReference type="Gramene" id="PHT90996">
    <property type="protein sequence ID" value="PHT90996"/>
    <property type="gene ID" value="T459_06109"/>
</dbReference>
<reference evidence="9 10" key="2">
    <citation type="journal article" date="2017" name="Genome Biol.">
        <title>New reference genome sequences of hot pepper reveal the massive evolution of plant disease-resistance genes by retroduplication.</title>
        <authorList>
            <person name="Kim S."/>
            <person name="Park J."/>
            <person name="Yeom S.I."/>
            <person name="Kim Y.M."/>
            <person name="Seo E."/>
            <person name="Kim K.T."/>
            <person name="Kim M.S."/>
            <person name="Lee J.M."/>
            <person name="Cheong K."/>
            <person name="Shin H.S."/>
            <person name="Kim S.B."/>
            <person name="Han K."/>
            <person name="Lee J."/>
            <person name="Park M."/>
            <person name="Lee H.A."/>
            <person name="Lee H.Y."/>
            <person name="Lee Y."/>
            <person name="Oh S."/>
            <person name="Lee J.H."/>
            <person name="Choi E."/>
            <person name="Choi E."/>
            <person name="Lee S.E."/>
            <person name="Jeon J."/>
            <person name="Kim H."/>
            <person name="Choi G."/>
            <person name="Song H."/>
            <person name="Lee J."/>
            <person name="Lee S.C."/>
            <person name="Kwon J.K."/>
            <person name="Lee H.Y."/>
            <person name="Koo N."/>
            <person name="Hong Y."/>
            <person name="Kim R.W."/>
            <person name="Kang W.H."/>
            <person name="Huh J.H."/>
            <person name="Kang B.C."/>
            <person name="Yang T.J."/>
            <person name="Lee Y.H."/>
            <person name="Bennetzen J.L."/>
            <person name="Choi D."/>
        </authorList>
    </citation>
    <scope>NUCLEOTIDE SEQUENCE [LARGE SCALE GENOMIC DNA]</scope>
    <source>
        <strain evidence="10">cv. CM334</strain>
    </source>
</reference>
<dbReference type="InterPro" id="IPR009057">
    <property type="entry name" value="Homeodomain-like_sf"/>
</dbReference>
<dbReference type="PROSITE" id="PS50090">
    <property type="entry name" value="MYB_LIKE"/>
    <property type="match status" value="1"/>
</dbReference>
<keyword evidence="2" id="KW-0805">Transcription regulation</keyword>
<evidence type="ECO:0000313" key="9">
    <source>
        <dbReference type="EMBL" id="PHT90996.1"/>
    </source>
</evidence>
<dbReference type="InterPro" id="IPR006447">
    <property type="entry name" value="Myb_dom_plants"/>
</dbReference>
<reference evidence="9 10" key="1">
    <citation type="journal article" date="2014" name="Nat. Genet.">
        <title>Genome sequence of the hot pepper provides insights into the evolution of pungency in Capsicum species.</title>
        <authorList>
            <person name="Kim S."/>
            <person name="Park M."/>
            <person name="Yeom S.I."/>
            <person name="Kim Y.M."/>
            <person name="Lee J.M."/>
            <person name="Lee H.A."/>
            <person name="Seo E."/>
            <person name="Choi J."/>
            <person name="Cheong K."/>
            <person name="Kim K.T."/>
            <person name="Jung K."/>
            <person name="Lee G.W."/>
            <person name="Oh S.K."/>
            <person name="Bae C."/>
            <person name="Kim S.B."/>
            <person name="Lee H.Y."/>
            <person name="Kim S.Y."/>
            <person name="Kim M.S."/>
            <person name="Kang B.C."/>
            <person name="Jo Y.D."/>
            <person name="Yang H.B."/>
            <person name="Jeong H.J."/>
            <person name="Kang W.H."/>
            <person name="Kwon J.K."/>
            <person name="Shin C."/>
            <person name="Lim J.Y."/>
            <person name="Park J.H."/>
            <person name="Huh J.H."/>
            <person name="Kim J.S."/>
            <person name="Kim B.D."/>
            <person name="Cohen O."/>
            <person name="Paran I."/>
            <person name="Suh M.C."/>
            <person name="Lee S.B."/>
            <person name="Kim Y.K."/>
            <person name="Shin Y."/>
            <person name="Noh S.J."/>
            <person name="Park J."/>
            <person name="Seo Y.S."/>
            <person name="Kwon S.Y."/>
            <person name="Kim H.A."/>
            <person name="Park J.M."/>
            <person name="Kim H.J."/>
            <person name="Choi S.B."/>
            <person name="Bosland P.W."/>
            <person name="Reeves G."/>
            <person name="Jo S.H."/>
            <person name="Lee B.W."/>
            <person name="Cho H.T."/>
            <person name="Choi H.S."/>
            <person name="Lee M.S."/>
            <person name="Yu Y."/>
            <person name="Do Choi Y."/>
            <person name="Park B.S."/>
            <person name="van Deynze A."/>
            <person name="Ashrafi H."/>
            <person name="Hill T."/>
            <person name="Kim W.T."/>
            <person name="Pai H.S."/>
            <person name="Ahn H.K."/>
            <person name="Yeam I."/>
            <person name="Giovannoni J.J."/>
            <person name="Rose J.K."/>
            <person name="Sorensen I."/>
            <person name="Lee S.J."/>
            <person name="Kim R.W."/>
            <person name="Choi I.Y."/>
            <person name="Choi B.S."/>
            <person name="Lim J.S."/>
            <person name="Lee Y.H."/>
            <person name="Choi D."/>
        </authorList>
    </citation>
    <scope>NUCLEOTIDE SEQUENCE [LARGE SCALE GENOMIC DNA]</scope>
    <source>
        <strain evidence="10">cv. CM334</strain>
    </source>
</reference>
<dbReference type="FunFam" id="1.10.10.60:FF:000009">
    <property type="entry name" value="transcription factor MYB1R1"/>
    <property type="match status" value="1"/>
</dbReference>
<comment type="subcellular location">
    <subcellularLocation>
        <location evidence="1">Nucleus</location>
    </subcellularLocation>
</comment>
<proteinExistence type="predicted"/>
<protein>
    <submittedName>
        <fullName evidence="9">Transcription factor DIVARICATA</fullName>
    </submittedName>
</protein>
<evidence type="ECO:0000256" key="2">
    <source>
        <dbReference type="ARBA" id="ARBA00023015"/>
    </source>
</evidence>
<dbReference type="STRING" id="4072.A0A2G3A9R7"/>
<dbReference type="PANTHER" id="PTHR44042">
    <property type="entry name" value="DUPLICATED HOMEODOMAIN-LIKE SUPERFAMILY PROTEIN-RELATED"/>
    <property type="match status" value="1"/>
</dbReference>
<dbReference type="PANTHER" id="PTHR44042:SF54">
    <property type="entry name" value="MYB-LIKE DNA-BINDING DOMAIN, SHAQKYF CLASS PROTEIN"/>
    <property type="match status" value="1"/>
</dbReference>
<accession>A0A2G3A9R7</accession>
<sequence>MENPPHNNDFIIADDDGLDQQHHHVQQEDNSRPSRCRGTPWTQNEHQLFLMGLNKFERGDWKSISRYYVVSKTPTQVASHAQKYFSRQDSKTPVERRRPSINDIRTVSLNLMKTPTPTTMTIHQNSNNRFAYNNIHQADPSSVHFHHPNYTFGGVTFNNNFNENHGRSHLGEASGSNLFVLGQNNNNNNNNLNRPVSPRPFLSTYLSSIRGNRP</sequence>
<evidence type="ECO:0000256" key="5">
    <source>
        <dbReference type="ARBA" id="ARBA00023242"/>
    </source>
</evidence>
<dbReference type="AlphaFoldDB" id="A0A2G3A9R7"/>
<dbReference type="GO" id="GO:0000976">
    <property type="term" value="F:transcription cis-regulatory region binding"/>
    <property type="evidence" value="ECO:0007669"/>
    <property type="project" value="UniProtKB-ARBA"/>
</dbReference>
<dbReference type="SUPFAM" id="SSF46689">
    <property type="entry name" value="Homeodomain-like"/>
    <property type="match status" value="1"/>
</dbReference>
<keyword evidence="5" id="KW-0539">Nucleus</keyword>
<keyword evidence="10" id="KW-1185">Reference proteome</keyword>
<evidence type="ECO:0000259" key="7">
    <source>
        <dbReference type="PROSITE" id="PS51293"/>
    </source>
</evidence>
<dbReference type="GO" id="GO:0010597">
    <property type="term" value="P:green leaf volatile biosynthetic process"/>
    <property type="evidence" value="ECO:0007669"/>
    <property type="project" value="UniProtKB-ARBA"/>
</dbReference>